<evidence type="ECO:0000313" key="3">
    <source>
        <dbReference type="EMBL" id="GFG92128.1"/>
    </source>
</evidence>
<dbReference type="RefSeq" id="WP_240355539.1">
    <property type="nucleotide sequence ID" value="NZ_BLKZ01000001.1"/>
</dbReference>
<dbReference type="EMBL" id="BLKZ01000001">
    <property type="protein sequence ID" value="GFG92128.1"/>
    <property type="molecule type" value="Genomic_DNA"/>
</dbReference>
<dbReference type="InterPro" id="IPR025240">
    <property type="entry name" value="DUF4189"/>
</dbReference>
<keyword evidence="1" id="KW-0732">Signal</keyword>
<evidence type="ECO:0000256" key="1">
    <source>
        <dbReference type="SAM" id="SignalP"/>
    </source>
</evidence>
<keyword evidence="4" id="KW-1185">Reference proteome</keyword>
<protein>
    <recommendedName>
        <fullName evidence="2">DUF4189 domain-containing protein</fullName>
    </recommendedName>
</protein>
<feature type="chain" id="PRO_5038722403" description="DUF4189 domain-containing protein" evidence="1">
    <location>
        <begin position="30"/>
        <end position="133"/>
    </location>
</feature>
<organism evidence="3 4">
    <name type="scientific">Mycobacterium bourgelatii</name>
    <dbReference type="NCBI Taxonomy" id="1273442"/>
    <lineage>
        <taxon>Bacteria</taxon>
        <taxon>Bacillati</taxon>
        <taxon>Actinomycetota</taxon>
        <taxon>Actinomycetes</taxon>
        <taxon>Mycobacteriales</taxon>
        <taxon>Mycobacteriaceae</taxon>
        <taxon>Mycobacterium</taxon>
    </lineage>
</organism>
<evidence type="ECO:0000313" key="4">
    <source>
        <dbReference type="Proteomes" id="UP000465360"/>
    </source>
</evidence>
<reference evidence="3 4" key="1">
    <citation type="journal article" date="2019" name="Emerg. Microbes Infect.">
        <title>Comprehensive subspecies identification of 175 nontuberculous mycobacteria species based on 7547 genomic profiles.</title>
        <authorList>
            <person name="Matsumoto Y."/>
            <person name="Kinjo T."/>
            <person name="Motooka D."/>
            <person name="Nabeya D."/>
            <person name="Jung N."/>
            <person name="Uechi K."/>
            <person name="Horii T."/>
            <person name="Iida T."/>
            <person name="Fujita J."/>
            <person name="Nakamura S."/>
        </authorList>
    </citation>
    <scope>NUCLEOTIDE SEQUENCE [LARGE SCALE GENOMIC DNA]</scope>
    <source>
        <strain evidence="3 4">JCM 30725</strain>
    </source>
</reference>
<comment type="caution">
    <text evidence="3">The sequence shown here is derived from an EMBL/GenBank/DDBJ whole genome shotgun (WGS) entry which is preliminary data.</text>
</comment>
<gene>
    <name evidence="3" type="ORF">MBOU_41700</name>
</gene>
<proteinExistence type="predicted"/>
<feature type="signal peptide" evidence="1">
    <location>
        <begin position="1"/>
        <end position="29"/>
    </location>
</feature>
<accession>A0A7I9YTX0</accession>
<dbReference type="Proteomes" id="UP000465360">
    <property type="component" value="Unassembled WGS sequence"/>
</dbReference>
<sequence>MTTMIIRRARRASTRLVQSARLAFITAVAAVTATTVTPAPAAQAADSHGAIAYSGDGSWGRSKGYPTKAAAEATAVKSCGHSDCKVVVSFTACGAVAKNDRETKGAEGPDLSSAMKAALSKVPGGYIDVWECN</sequence>
<feature type="domain" description="DUF4189" evidence="2">
    <location>
        <begin position="48"/>
        <end position="122"/>
    </location>
</feature>
<dbReference type="AlphaFoldDB" id="A0A7I9YTX0"/>
<evidence type="ECO:0000259" key="2">
    <source>
        <dbReference type="Pfam" id="PF13827"/>
    </source>
</evidence>
<dbReference type="Pfam" id="PF13827">
    <property type="entry name" value="DUF4189"/>
    <property type="match status" value="1"/>
</dbReference>
<name>A0A7I9YTX0_MYCBU</name>